<comment type="caution">
    <text evidence="4">The sequence shown here is derived from an EMBL/GenBank/DDBJ whole genome shotgun (WGS) entry which is preliminary data.</text>
</comment>
<gene>
    <name evidence="4" type="ORF">CR62_15760</name>
</gene>
<dbReference type="InterPro" id="IPR022225">
    <property type="entry name" value="Phage_tail_fibre_N"/>
</dbReference>
<protein>
    <submittedName>
        <fullName evidence="4">Tail fiber protein</fullName>
    </submittedName>
</protein>
<dbReference type="EMBL" id="JGVP01000037">
    <property type="protein sequence ID" value="KFB87012.1"/>
    <property type="molecule type" value="Genomic_DNA"/>
</dbReference>
<sequence>MTAKYRALLTDQGKTLLANAAATGQKLEITQMAVGDGGGSATLPSENQTKLVNEKRRAVLNSLQVNANSSNQVIAEQIIPEDTGGWWIRELGLYDKNGVLVAVANTPDTYKPLLAEGAGRTQVVRMVLLVKDDASAVIVADKTAVLVSRDTLDAAISEHARSRNHPDATLLAKGFTQLSSDINSNSEILAATPKAMKAVNDASLKKADNLSDLTNKAVARGNLALGNAATRNVGTGAANLMEVGAFGFGAGVSHHTDAYSNLGEIYRVNSTSKNAPGGGVYGVLNLPCDGGPSSGYLAVQNNGTAYIGNSSTRDRPLAWSRIYTTGFKPTAADVGAYSKTEADGKFVKQSGDTITGGLTVNGPIETKSGLTTSSLSVNGSATISGGLTAKASVELYGSTPYIDFHYNNSANDFDTRLVNDNKGVLSFHGSEYYINGKLSATGDIWFGGKININGTPGFYSSDFITKYGNITNTDGNRQTNGFRIQGQGDLLSDIYHYEKVGSYHELGIHVANGGADGWFTFRNNGEFRANASVFAAGAALQTDGNINGSIWDGYLNNYLDRSYVRDIRLGSLESIMTWNGPGYPDSAGYVLTGALNGNKDEYIDTIFRRPLQKYIGGNWVTVWSV</sequence>
<dbReference type="Pfam" id="PF03406">
    <property type="entry name" value="Phage_fiber_2"/>
    <property type="match status" value="1"/>
</dbReference>
<dbReference type="InterPro" id="IPR051934">
    <property type="entry name" value="Phage_Tail_Fiber_Structural"/>
</dbReference>
<reference evidence="4 5" key="1">
    <citation type="submission" date="2014-03" db="EMBL/GenBank/DDBJ databases">
        <title>Draft genome sequence of the Serratia grimesii strain a2.</title>
        <authorList>
            <person name="Toymentseva A."/>
            <person name="Kazakov S."/>
            <person name="Giliazeva A."/>
            <person name="Ismagilova R."/>
            <person name="Shah R."/>
            <person name="Sharipova M."/>
            <person name="Khaitlina S."/>
            <person name="Mardanova A."/>
        </authorList>
    </citation>
    <scope>NUCLEOTIDE SEQUENCE [LARGE SCALE GENOMIC DNA]</scope>
    <source>
        <strain evidence="4 5">A2</strain>
    </source>
</reference>
<evidence type="ECO:0000313" key="5">
    <source>
        <dbReference type="Proteomes" id="UP000028721"/>
    </source>
</evidence>
<keyword evidence="2" id="KW-0945">Host-virus interaction</keyword>
<name>A0ABR4U4T0_9GAMM</name>
<evidence type="ECO:0000313" key="4">
    <source>
        <dbReference type="EMBL" id="KFB87012.1"/>
    </source>
</evidence>
<dbReference type="InterPro" id="IPR005068">
    <property type="entry name" value="Phage_lambda_Stf-r2"/>
</dbReference>
<evidence type="ECO:0000259" key="3">
    <source>
        <dbReference type="Pfam" id="PF12571"/>
    </source>
</evidence>
<feature type="domain" description="Phage tail fibre protein N-terminal" evidence="3">
    <location>
        <begin position="1"/>
        <end position="150"/>
    </location>
</feature>
<evidence type="ECO:0000256" key="1">
    <source>
        <dbReference type="ARBA" id="ARBA00004328"/>
    </source>
</evidence>
<dbReference type="PANTHER" id="PTHR35191:SF1">
    <property type="entry name" value="PROPHAGE SIDE TAIL FIBER PROTEIN HOMOLOG STFQ-RELATED"/>
    <property type="match status" value="1"/>
</dbReference>
<dbReference type="Proteomes" id="UP000028721">
    <property type="component" value="Unassembled WGS sequence"/>
</dbReference>
<dbReference type="Gene3D" id="6.20.70.20">
    <property type="match status" value="1"/>
</dbReference>
<accession>A0ABR4U4T0</accession>
<proteinExistence type="predicted"/>
<organism evidence="4 5">
    <name type="scientific">Serratia grimesii</name>
    <dbReference type="NCBI Taxonomy" id="82995"/>
    <lineage>
        <taxon>Bacteria</taxon>
        <taxon>Pseudomonadati</taxon>
        <taxon>Pseudomonadota</taxon>
        <taxon>Gammaproteobacteria</taxon>
        <taxon>Enterobacterales</taxon>
        <taxon>Yersiniaceae</taxon>
        <taxon>Serratia</taxon>
    </lineage>
</organism>
<evidence type="ECO:0000256" key="2">
    <source>
        <dbReference type="ARBA" id="ARBA00022581"/>
    </source>
</evidence>
<comment type="subcellular location">
    <subcellularLocation>
        <location evidence="1">Virion</location>
    </subcellularLocation>
</comment>
<dbReference type="Pfam" id="PF12571">
    <property type="entry name" value="Phage_tail_fib"/>
    <property type="match status" value="1"/>
</dbReference>
<dbReference type="PANTHER" id="PTHR35191">
    <property type="entry name" value="PROPHAGE SIDE TAIL FIBER PROTEIN HOMOLOG STFQ-RELATED"/>
    <property type="match status" value="1"/>
</dbReference>
<keyword evidence="5" id="KW-1185">Reference proteome</keyword>